<dbReference type="OrthoDB" id="877489at2"/>
<accession>A0A4V4H1K4</accession>
<feature type="chain" id="PRO_5020239522" evidence="1">
    <location>
        <begin position="20"/>
        <end position="239"/>
    </location>
</feature>
<dbReference type="RefSeq" id="WP_136575218.1">
    <property type="nucleotide sequence ID" value="NZ_STFF01000001.1"/>
</dbReference>
<dbReference type="InterPro" id="IPR021255">
    <property type="entry name" value="DUF2807"/>
</dbReference>
<name>A0A4V4H1K4_9BACT</name>
<dbReference type="Gene3D" id="2.160.20.120">
    <property type="match status" value="1"/>
</dbReference>
<feature type="domain" description="Putative auto-transporter adhesin head GIN" evidence="2">
    <location>
        <begin position="37"/>
        <end position="221"/>
    </location>
</feature>
<dbReference type="Proteomes" id="UP000306918">
    <property type="component" value="Unassembled WGS sequence"/>
</dbReference>
<feature type="signal peptide" evidence="1">
    <location>
        <begin position="1"/>
        <end position="19"/>
    </location>
</feature>
<keyword evidence="1" id="KW-0732">Signal</keyword>
<evidence type="ECO:0000256" key="1">
    <source>
        <dbReference type="SAM" id="SignalP"/>
    </source>
</evidence>
<evidence type="ECO:0000313" key="4">
    <source>
        <dbReference type="Proteomes" id="UP000306918"/>
    </source>
</evidence>
<sequence length="239" mass="25326">MFKSLLASILLLISFMAYSQEKVIYDANAEKRTVSSFQSIKVSDGIDVYITQSAEEGLVVSATEIAHRDKMRTVVENGELKIFLDAGIMSWNWKNRKLKAYVAVKSLTGLRASGGSDIIIQGELKCDKLKMVLTGGSDFTGRIAVTDLTIDQSGGSDVNIKGNVVNVKVDASGGSEFKGFDLTAEYAIIQASGGSDAGITVTKEMAAEASGGSDVNYKGNPVIKYKSASGGGSISKKGR</sequence>
<proteinExistence type="predicted"/>
<gene>
    <name evidence="3" type="ORF">FAM09_01025</name>
</gene>
<protein>
    <submittedName>
        <fullName evidence="3">DUF2807 domain-containing protein</fullName>
    </submittedName>
</protein>
<organism evidence="3 4">
    <name type="scientific">Niastella caeni</name>
    <dbReference type="NCBI Taxonomy" id="2569763"/>
    <lineage>
        <taxon>Bacteria</taxon>
        <taxon>Pseudomonadati</taxon>
        <taxon>Bacteroidota</taxon>
        <taxon>Chitinophagia</taxon>
        <taxon>Chitinophagales</taxon>
        <taxon>Chitinophagaceae</taxon>
        <taxon>Niastella</taxon>
    </lineage>
</organism>
<evidence type="ECO:0000313" key="3">
    <source>
        <dbReference type="EMBL" id="THU40726.1"/>
    </source>
</evidence>
<evidence type="ECO:0000259" key="2">
    <source>
        <dbReference type="Pfam" id="PF10988"/>
    </source>
</evidence>
<dbReference type="AlphaFoldDB" id="A0A4V4H1K4"/>
<reference evidence="3 4" key="1">
    <citation type="submission" date="2019-04" db="EMBL/GenBank/DDBJ databases">
        <title>Niastella caeni sp. nov., isolated from activated sludge.</title>
        <authorList>
            <person name="Sheng M."/>
        </authorList>
    </citation>
    <scope>NUCLEOTIDE SEQUENCE [LARGE SCALE GENOMIC DNA]</scope>
    <source>
        <strain evidence="3 4">HX-2-15</strain>
    </source>
</reference>
<dbReference type="EMBL" id="STFF01000001">
    <property type="protein sequence ID" value="THU40726.1"/>
    <property type="molecule type" value="Genomic_DNA"/>
</dbReference>
<dbReference type="Pfam" id="PF10988">
    <property type="entry name" value="DUF2807"/>
    <property type="match status" value="1"/>
</dbReference>
<comment type="caution">
    <text evidence="3">The sequence shown here is derived from an EMBL/GenBank/DDBJ whole genome shotgun (WGS) entry which is preliminary data.</text>
</comment>
<keyword evidence="4" id="KW-1185">Reference proteome</keyword>